<dbReference type="Proteomes" id="UP000813444">
    <property type="component" value="Unassembled WGS sequence"/>
</dbReference>
<evidence type="ECO:0000313" key="3">
    <source>
        <dbReference type="EMBL" id="KAH7326568.1"/>
    </source>
</evidence>
<evidence type="ECO:0000259" key="2">
    <source>
        <dbReference type="Pfam" id="PF09011"/>
    </source>
</evidence>
<dbReference type="Pfam" id="PF09011">
    <property type="entry name" value="HMG_box_2"/>
    <property type="match status" value="1"/>
</dbReference>
<accession>A0A8K0WVU5</accession>
<dbReference type="Gene3D" id="1.10.30.10">
    <property type="entry name" value="High mobility group box domain"/>
    <property type="match status" value="2"/>
</dbReference>
<dbReference type="InterPro" id="IPR036910">
    <property type="entry name" value="HMG_box_dom_sf"/>
</dbReference>
<evidence type="ECO:0000256" key="1">
    <source>
        <dbReference type="SAM" id="MobiDB-lite"/>
    </source>
</evidence>
<feature type="domain" description="HMG box" evidence="2">
    <location>
        <begin position="268"/>
        <end position="298"/>
    </location>
</feature>
<protein>
    <recommendedName>
        <fullName evidence="2">HMG box domain-containing protein</fullName>
    </recommendedName>
</protein>
<proteinExistence type="predicted"/>
<reference evidence="3" key="1">
    <citation type="journal article" date="2021" name="Nat. Commun.">
        <title>Genetic determinants of endophytism in the Arabidopsis root mycobiome.</title>
        <authorList>
            <person name="Mesny F."/>
            <person name="Miyauchi S."/>
            <person name="Thiergart T."/>
            <person name="Pickel B."/>
            <person name="Atanasova L."/>
            <person name="Karlsson M."/>
            <person name="Huettel B."/>
            <person name="Barry K.W."/>
            <person name="Haridas S."/>
            <person name="Chen C."/>
            <person name="Bauer D."/>
            <person name="Andreopoulos W."/>
            <person name="Pangilinan J."/>
            <person name="LaButti K."/>
            <person name="Riley R."/>
            <person name="Lipzen A."/>
            <person name="Clum A."/>
            <person name="Drula E."/>
            <person name="Henrissat B."/>
            <person name="Kohler A."/>
            <person name="Grigoriev I.V."/>
            <person name="Martin F.M."/>
            <person name="Hacquard S."/>
        </authorList>
    </citation>
    <scope>NUCLEOTIDE SEQUENCE</scope>
    <source>
        <strain evidence="3">MPI-CAGE-CH-0235</strain>
    </source>
</reference>
<dbReference type="AlphaFoldDB" id="A0A8K0WVU5"/>
<keyword evidence="4" id="KW-1185">Reference proteome</keyword>
<feature type="compositionally biased region" description="Basic and acidic residues" evidence="1">
    <location>
        <begin position="63"/>
        <end position="86"/>
    </location>
</feature>
<dbReference type="SUPFAM" id="SSF47095">
    <property type="entry name" value="HMG-box"/>
    <property type="match status" value="2"/>
</dbReference>
<gene>
    <name evidence="3" type="ORF">B0I35DRAFT_138718</name>
</gene>
<organism evidence="3 4">
    <name type="scientific">Stachybotrys elegans</name>
    <dbReference type="NCBI Taxonomy" id="80388"/>
    <lineage>
        <taxon>Eukaryota</taxon>
        <taxon>Fungi</taxon>
        <taxon>Dikarya</taxon>
        <taxon>Ascomycota</taxon>
        <taxon>Pezizomycotina</taxon>
        <taxon>Sordariomycetes</taxon>
        <taxon>Hypocreomycetidae</taxon>
        <taxon>Hypocreales</taxon>
        <taxon>Stachybotryaceae</taxon>
        <taxon>Stachybotrys</taxon>
    </lineage>
</organism>
<dbReference type="InterPro" id="IPR009071">
    <property type="entry name" value="HMG_box_dom"/>
</dbReference>
<comment type="caution">
    <text evidence="3">The sequence shown here is derived from an EMBL/GenBank/DDBJ whole genome shotgun (WGS) entry which is preliminary data.</text>
</comment>
<evidence type="ECO:0000313" key="4">
    <source>
        <dbReference type="Proteomes" id="UP000813444"/>
    </source>
</evidence>
<sequence>MLTSVGRAAAQRLVLASAAPSKLPQLATQTLALRPAVATRGFAVSAWSRAPEKASTKPKAAAKKGEKKEKKTAADKKEKKTTAADKKGKKKAAPKPKPKPKATVDPEKAKASRLSPHAMKLLPLAQRKRRLASEYVKLDLQAPQTLPTSVYYAFQAEYFAKNRGKHEVAAEAFAAFHEEWKNLPKYELDRLESIVQENQKANAQKLEEWIKSQSPESVFVANWVRKSLVRDLGKSSRKYAQLPDSRYPAKSSSWVNFVRANKGEFQDAQAGFLEVSKELSERWKTLSDAEKQAFAEPEEKKKGSTGLSRAEIKDRAVAYWKEHSLLQPFATPAKFAIGTSDEQPLEK</sequence>
<dbReference type="OrthoDB" id="1919336at2759"/>
<name>A0A8K0WVU5_9HYPO</name>
<feature type="compositionally biased region" description="Basic residues" evidence="1">
    <location>
        <begin position="87"/>
        <end position="100"/>
    </location>
</feature>
<dbReference type="EMBL" id="JAGPNK010000002">
    <property type="protein sequence ID" value="KAH7326568.1"/>
    <property type="molecule type" value="Genomic_DNA"/>
</dbReference>
<feature type="region of interest" description="Disordered" evidence="1">
    <location>
        <begin position="44"/>
        <end position="117"/>
    </location>
</feature>